<dbReference type="PANTHER" id="PTHR45527:SF1">
    <property type="entry name" value="FATTY ACID SYNTHASE"/>
    <property type="match status" value="1"/>
</dbReference>
<comment type="cofactor">
    <cofactor evidence="1">
        <name>pantetheine 4'-phosphate</name>
        <dbReference type="ChEBI" id="CHEBI:47942"/>
    </cofactor>
</comment>
<feature type="compositionally biased region" description="Basic residues" evidence="4">
    <location>
        <begin position="634"/>
        <end position="649"/>
    </location>
</feature>
<proteinExistence type="predicted"/>
<dbReference type="EMBL" id="QZEY01000025">
    <property type="protein sequence ID" value="RJL21433.1"/>
    <property type="molecule type" value="Genomic_DNA"/>
</dbReference>
<dbReference type="Gene3D" id="3.40.50.12780">
    <property type="entry name" value="N-terminal domain of ligase-like"/>
    <property type="match status" value="1"/>
</dbReference>
<dbReference type="InterPro" id="IPR045851">
    <property type="entry name" value="AMP-bd_C_sf"/>
</dbReference>
<dbReference type="InterPro" id="IPR000873">
    <property type="entry name" value="AMP-dep_synth/lig_dom"/>
</dbReference>
<dbReference type="SUPFAM" id="SSF47336">
    <property type="entry name" value="ACP-like"/>
    <property type="match status" value="1"/>
</dbReference>
<feature type="region of interest" description="Disordered" evidence="4">
    <location>
        <begin position="600"/>
        <end position="649"/>
    </location>
</feature>
<dbReference type="InterPro" id="IPR009081">
    <property type="entry name" value="PP-bd_ACP"/>
</dbReference>
<evidence type="ECO:0000313" key="7">
    <source>
        <dbReference type="Proteomes" id="UP000265768"/>
    </source>
</evidence>
<comment type="caution">
    <text evidence="6">The sequence shown here is derived from an EMBL/GenBank/DDBJ whole genome shotgun (WGS) entry which is preliminary data.</text>
</comment>
<keyword evidence="3" id="KW-0597">Phosphoprotein</keyword>
<dbReference type="GO" id="GO:0031177">
    <property type="term" value="F:phosphopantetheine binding"/>
    <property type="evidence" value="ECO:0007669"/>
    <property type="project" value="InterPro"/>
</dbReference>
<dbReference type="InterPro" id="IPR020845">
    <property type="entry name" value="AMP-binding_CS"/>
</dbReference>
<keyword evidence="2" id="KW-0596">Phosphopantetheine</keyword>
<evidence type="ECO:0000256" key="1">
    <source>
        <dbReference type="ARBA" id="ARBA00001957"/>
    </source>
</evidence>
<reference evidence="6 7" key="1">
    <citation type="submission" date="2018-09" db="EMBL/GenBank/DDBJ databases">
        <title>YIM 75507 draft genome.</title>
        <authorList>
            <person name="Tang S."/>
            <person name="Feng Y."/>
        </authorList>
    </citation>
    <scope>NUCLEOTIDE SEQUENCE [LARGE SCALE GENOMIC DNA]</scope>
    <source>
        <strain evidence="6 7">YIM 75507</strain>
    </source>
</reference>
<dbReference type="SUPFAM" id="SSF56801">
    <property type="entry name" value="Acetyl-CoA synthetase-like"/>
    <property type="match status" value="1"/>
</dbReference>
<dbReference type="InterPro" id="IPR025110">
    <property type="entry name" value="AMP-bd_C"/>
</dbReference>
<evidence type="ECO:0000256" key="2">
    <source>
        <dbReference type="ARBA" id="ARBA00022450"/>
    </source>
</evidence>
<dbReference type="InterPro" id="IPR020806">
    <property type="entry name" value="PKS_PP-bd"/>
</dbReference>
<evidence type="ECO:0000256" key="4">
    <source>
        <dbReference type="SAM" id="MobiDB-lite"/>
    </source>
</evidence>
<name>A0A3A4A0I7_9ACTN</name>
<evidence type="ECO:0000256" key="3">
    <source>
        <dbReference type="ARBA" id="ARBA00022553"/>
    </source>
</evidence>
<feature type="compositionally biased region" description="Low complexity" evidence="4">
    <location>
        <begin position="505"/>
        <end position="527"/>
    </location>
</feature>
<dbReference type="PROSITE" id="PS50075">
    <property type="entry name" value="CARRIER"/>
    <property type="match status" value="1"/>
</dbReference>
<dbReference type="InterPro" id="IPR029058">
    <property type="entry name" value="AB_hydrolase_fold"/>
</dbReference>
<dbReference type="AlphaFoldDB" id="A0A3A4A0I7"/>
<dbReference type="Gene3D" id="3.40.50.1820">
    <property type="entry name" value="alpha/beta hydrolase"/>
    <property type="match status" value="1"/>
</dbReference>
<dbReference type="GO" id="GO:0044550">
    <property type="term" value="P:secondary metabolite biosynthetic process"/>
    <property type="evidence" value="ECO:0007669"/>
    <property type="project" value="TreeGrafter"/>
</dbReference>
<organism evidence="6 7">
    <name type="scientific">Bailinhaonella thermotolerans</name>
    <dbReference type="NCBI Taxonomy" id="1070861"/>
    <lineage>
        <taxon>Bacteria</taxon>
        <taxon>Bacillati</taxon>
        <taxon>Actinomycetota</taxon>
        <taxon>Actinomycetes</taxon>
        <taxon>Streptosporangiales</taxon>
        <taxon>Streptosporangiaceae</taxon>
        <taxon>Bailinhaonella</taxon>
    </lineage>
</organism>
<dbReference type="FunFam" id="1.10.1200.10:FF:000016">
    <property type="entry name" value="Non-ribosomal peptide synthase"/>
    <property type="match status" value="1"/>
</dbReference>
<feature type="compositionally biased region" description="Low complexity" evidence="4">
    <location>
        <begin position="601"/>
        <end position="630"/>
    </location>
</feature>
<dbReference type="InterPro" id="IPR042099">
    <property type="entry name" value="ANL_N_sf"/>
</dbReference>
<feature type="domain" description="Carrier" evidence="5">
    <location>
        <begin position="529"/>
        <end position="604"/>
    </location>
</feature>
<dbReference type="SMART" id="SM00823">
    <property type="entry name" value="PKS_PP"/>
    <property type="match status" value="1"/>
</dbReference>
<dbReference type="GO" id="GO:0005737">
    <property type="term" value="C:cytoplasm"/>
    <property type="evidence" value="ECO:0007669"/>
    <property type="project" value="TreeGrafter"/>
</dbReference>
<dbReference type="Proteomes" id="UP000265768">
    <property type="component" value="Unassembled WGS sequence"/>
</dbReference>
<dbReference type="GO" id="GO:0043041">
    <property type="term" value="P:amino acid activation for nonribosomal peptide biosynthetic process"/>
    <property type="evidence" value="ECO:0007669"/>
    <property type="project" value="TreeGrafter"/>
</dbReference>
<dbReference type="PROSITE" id="PS00455">
    <property type="entry name" value="AMP_BINDING"/>
    <property type="match status" value="1"/>
</dbReference>
<dbReference type="Pfam" id="PF13193">
    <property type="entry name" value="AMP-binding_C"/>
    <property type="match status" value="1"/>
</dbReference>
<keyword evidence="7" id="KW-1185">Reference proteome</keyword>
<evidence type="ECO:0000259" key="5">
    <source>
        <dbReference type="PROSITE" id="PS50075"/>
    </source>
</evidence>
<dbReference type="OrthoDB" id="2472181at2"/>
<protein>
    <submittedName>
        <fullName evidence="6">Thioester reductase</fullName>
    </submittedName>
</protein>
<dbReference type="PANTHER" id="PTHR45527">
    <property type="entry name" value="NONRIBOSOMAL PEPTIDE SYNTHETASE"/>
    <property type="match status" value="1"/>
</dbReference>
<dbReference type="GO" id="GO:0072330">
    <property type="term" value="P:monocarboxylic acid biosynthetic process"/>
    <property type="evidence" value="ECO:0007669"/>
    <property type="project" value="UniProtKB-ARBA"/>
</dbReference>
<dbReference type="RefSeq" id="WP_119931342.1">
    <property type="nucleotide sequence ID" value="NZ_QZEY01000025.1"/>
</dbReference>
<feature type="region of interest" description="Disordered" evidence="4">
    <location>
        <begin position="504"/>
        <end position="532"/>
    </location>
</feature>
<dbReference type="Pfam" id="PF00501">
    <property type="entry name" value="AMP-binding"/>
    <property type="match status" value="1"/>
</dbReference>
<dbReference type="InterPro" id="IPR036736">
    <property type="entry name" value="ACP-like_sf"/>
</dbReference>
<gene>
    <name evidence="6" type="ORF">D5H75_37335</name>
</gene>
<dbReference type="Gene3D" id="3.30.300.30">
    <property type="match status" value="1"/>
</dbReference>
<sequence length="649" mass="68331">MTDGQFAAAHRGDPEHRPWTARTIHERFWEVVAAHPGRAAVVGDGETLTYAELGARAAAVAAAVRGRARVAVLLDHGAGTLAAILGALSAGALYVPLDPRYPLVRLTRMAELAEPDAVLVTPGHAALARRLAPGAQVVDVSALPPADPPGAMASEPDALAYILFTSGSTGRPKGVAQTHRNALFQVRTHTANLRIGPSDRVSVLSSFSFDMAMTDGFSALLNGAASVPVDLREQGLARLGEVLTGRGVTIYHSTPTVYRYLLDALPRDAILPSVRAVVLGGEEVVRHDLDRFVRHFPATSVFVNGYGATEISFAVQNHLTVEDIRAGRGVGDGVVPIGFPLDGTEVGLRPHGAAAGEAEGEIVVRSEYLASYWRAAAGDDSRFGVDPDGVRHYRTGDLGRRLPDGRIRYLGRADRQVKIRGHRVEPGDVEAALAALPEVTRAAVAVRETDRGVPGEKRLIAYVIGDLADPALLRKALGDVLPEYMLPALIVKVDSFPLTPTGKVDTAALPDPEAPAPEAATPGASSGDAPPEGLEEVVAGAWRDVLGLPEVGRDQNFFDLGGHSLLMARLQQRLEDVLGARLPLTTLYTHPTVNGLAEHLAASSPSSPAAPASPSSPGSPGSPVSPVSPAERAARRHQSRSRRHGGASR</sequence>
<evidence type="ECO:0000313" key="6">
    <source>
        <dbReference type="EMBL" id="RJL21433.1"/>
    </source>
</evidence>
<accession>A0A3A4A0I7</accession>
<dbReference type="Pfam" id="PF00550">
    <property type="entry name" value="PP-binding"/>
    <property type="match status" value="1"/>
</dbReference>